<dbReference type="PRINTS" id="PR00415">
    <property type="entry name" value="ACONITASE"/>
</dbReference>
<proteinExistence type="inferred from homology"/>
<name>A0ABP7LKJ8_9ACTN</name>
<dbReference type="NCBIfam" id="NF009520">
    <property type="entry name" value="PRK12881.1"/>
    <property type="match status" value="1"/>
</dbReference>
<dbReference type="PROSITE" id="PS00450">
    <property type="entry name" value="ACONITASE_1"/>
    <property type="match status" value="1"/>
</dbReference>
<dbReference type="InterPro" id="IPR036008">
    <property type="entry name" value="Aconitase_4Fe-4S_dom"/>
</dbReference>
<keyword evidence="6" id="KW-0004">4Fe-4S</keyword>
<dbReference type="Pfam" id="PF00694">
    <property type="entry name" value="Aconitase_C"/>
    <property type="match status" value="1"/>
</dbReference>
<evidence type="ECO:0000259" key="9">
    <source>
        <dbReference type="Pfam" id="PF00694"/>
    </source>
</evidence>
<comment type="caution">
    <text evidence="10">The sequence shown here is derived from an EMBL/GenBank/DDBJ whole genome shotgun (WGS) entry which is preliminary data.</text>
</comment>
<dbReference type="Gene3D" id="6.10.190.10">
    <property type="match status" value="1"/>
</dbReference>
<dbReference type="InterPro" id="IPR015928">
    <property type="entry name" value="Aconitase/3IPM_dehydase_swvl"/>
</dbReference>
<keyword evidence="6" id="KW-0456">Lyase</keyword>
<comment type="similarity">
    <text evidence="2 6">Belongs to the aconitase/IPM isomerase family.</text>
</comment>
<evidence type="ECO:0000256" key="1">
    <source>
        <dbReference type="ARBA" id="ARBA00001966"/>
    </source>
</evidence>
<feature type="domain" description="Aconitase A/isopropylmalate dehydratase small subunit swivel" evidence="9">
    <location>
        <begin position="687"/>
        <end position="814"/>
    </location>
</feature>
<dbReference type="NCBIfam" id="NF006757">
    <property type="entry name" value="PRK09277.1"/>
    <property type="match status" value="1"/>
</dbReference>
<dbReference type="InterPro" id="IPR001030">
    <property type="entry name" value="Acoase/IPM_deHydtase_lsu_aba"/>
</dbReference>
<keyword evidence="4 6" id="KW-0408">Iron</keyword>
<evidence type="ECO:0000256" key="5">
    <source>
        <dbReference type="ARBA" id="ARBA00023014"/>
    </source>
</evidence>
<keyword evidence="5 6" id="KW-0411">Iron-sulfur</keyword>
<dbReference type="EC" id="4.2.1.3" evidence="6"/>
<dbReference type="Pfam" id="PF00330">
    <property type="entry name" value="Aconitase"/>
    <property type="match status" value="1"/>
</dbReference>
<organism evidence="10 11">
    <name type="scientific">Streptomyces lannensis</name>
    <dbReference type="NCBI Taxonomy" id="766498"/>
    <lineage>
        <taxon>Bacteria</taxon>
        <taxon>Bacillati</taxon>
        <taxon>Actinomycetota</taxon>
        <taxon>Actinomycetes</taxon>
        <taxon>Kitasatosporales</taxon>
        <taxon>Streptomycetaceae</taxon>
        <taxon>Streptomyces</taxon>
    </lineage>
</organism>
<feature type="domain" description="Aconitase/3-isopropylmalate dehydratase large subunit alpha/beta/alpha" evidence="8">
    <location>
        <begin position="78"/>
        <end position="557"/>
    </location>
</feature>
<dbReference type="SUPFAM" id="SSF53732">
    <property type="entry name" value="Aconitase iron-sulfur domain"/>
    <property type="match status" value="1"/>
</dbReference>
<dbReference type="Proteomes" id="UP001501563">
    <property type="component" value="Unassembled WGS sequence"/>
</dbReference>
<evidence type="ECO:0000256" key="7">
    <source>
        <dbReference type="SAM" id="MobiDB-lite"/>
    </source>
</evidence>
<keyword evidence="11" id="KW-1185">Reference proteome</keyword>
<dbReference type="Gene3D" id="3.20.19.10">
    <property type="entry name" value="Aconitase, domain 4"/>
    <property type="match status" value="1"/>
</dbReference>
<sequence length="895" mass="96050">MDKLRYGSDDFGTAGTLTLGGERYSVQRISGIAPAAWPYSIKVLLENLLRHAHWGQVTSDQVESLLGWGRADSFARAVDVHPARAFLHDTNGVPALADLAALRAAVAERGGDPARVNPVIPVELTVDHSVVADIAGRPDAVERNVALEYERNAERFRFLKWGRDVLRDVAVVPPGTGIMHQVNLEYLARVVVTRHGWAFPDLCLGTDSHTTMIGGLSTLGWGIGGIEAEAAMLGQPLSMLIPPVVGVRLDGELPEGATATDLVLTVTELLREHGVVGKFVEFHGHGAARLSLADRATLANMAPEYGATCGYFPIDDETLRYLRFTGRAPKHVALVEAYAKEQGLWHRPDAPPRYTEALRLDLSTVVPSLAGPSRPQDRVPLTRVRDTLRERSGTAERESATRPVPAGDDSHSPDGGLLDAAVVIAAITSCTNTANPSVMVGAGLLARNAVERGLRTKPWVKTSLSLGSRVVMDYLDAAGLTRYLEKLGFHLTGYGCMTCIGASGPLADGVSEAVREQGLNVAAVLSGNRNFEGRIHPEARMNFLASPPLVVAYALIGTVDTDLTAEALGLDHNGHPVFLRDIWPTANEIREVVETALTPDMFVRAYADVFTGDARWAALDAPAGELFDWLDNSTYLLRPPFLDGVGDTPEPMGDIQGARVLASLGDSVTTDHLSPAGAIPVQSPAGRYLTAHGTPCARLNTYASRRGNHEVMMRGALANIRLRNRLVPGIEGGFTRDFTANGAVTTIHEAAAAYLAAGIPHILLAGKEYGTGSSRDWAAKGPALLGVRAVLAESFERIHRSNLVGMGILPLQFLPGDSVTALGLTGEEVYDILGLPDALEDDCDDNGAAPTVLVRADTRTFRAAVRLDTPRERTHYRHGGILPYVLREFTRGTHP</sequence>
<dbReference type="InterPro" id="IPR018136">
    <property type="entry name" value="Aconitase_4Fe-4S_BS"/>
</dbReference>
<feature type="region of interest" description="Disordered" evidence="7">
    <location>
        <begin position="369"/>
        <end position="412"/>
    </location>
</feature>
<evidence type="ECO:0000256" key="6">
    <source>
        <dbReference type="RuleBase" id="RU361275"/>
    </source>
</evidence>
<dbReference type="InterPro" id="IPR006249">
    <property type="entry name" value="Aconitase/IRP2"/>
</dbReference>
<reference evidence="11" key="1">
    <citation type="journal article" date="2019" name="Int. J. Syst. Evol. Microbiol.">
        <title>The Global Catalogue of Microorganisms (GCM) 10K type strain sequencing project: providing services to taxonomists for standard genome sequencing and annotation.</title>
        <authorList>
            <consortium name="The Broad Institute Genomics Platform"/>
            <consortium name="The Broad Institute Genome Sequencing Center for Infectious Disease"/>
            <person name="Wu L."/>
            <person name="Ma J."/>
        </authorList>
    </citation>
    <scope>NUCLEOTIDE SEQUENCE [LARGE SCALE GENOMIC DNA]</scope>
    <source>
        <strain evidence="11">JCM 16578</strain>
    </source>
</reference>
<dbReference type="EMBL" id="BAAAZA010000051">
    <property type="protein sequence ID" value="GAA3902754.1"/>
    <property type="molecule type" value="Genomic_DNA"/>
</dbReference>
<dbReference type="InterPro" id="IPR015931">
    <property type="entry name" value="Acnase/IPM_dHydase_lsu_aba_1/3"/>
</dbReference>
<dbReference type="Gene3D" id="3.30.499.10">
    <property type="entry name" value="Aconitase, domain 3"/>
    <property type="match status" value="2"/>
</dbReference>
<evidence type="ECO:0000313" key="11">
    <source>
        <dbReference type="Proteomes" id="UP001501563"/>
    </source>
</evidence>
<dbReference type="PROSITE" id="PS01244">
    <property type="entry name" value="ACONITASE_2"/>
    <property type="match status" value="1"/>
</dbReference>
<dbReference type="RefSeq" id="WP_345554139.1">
    <property type="nucleotide sequence ID" value="NZ_BAAAZA010000051.1"/>
</dbReference>
<protein>
    <recommendedName>
        <fullName evidence="6">Aconitate hydratase</fullName>
        <shortName evidence="6">Aconitase</shortName>
        <ecNumber evidence="6">4.2.1.3</ecNumber>
    </recommendedName>
</protein>
<comment type="cofactor">
    <cofactor evidence="1">
        <name>[4Fe-4S] cluster</name>
        <dbReference type="ChEBI" id="CHEBI:49883"/>
    </cofactor>
</comment>
<feature type="compositionally biased region" description="Basic and acidic residues" evidence="7">
    <location>
        <begin position="383"/>
        <end position="400"/>
    </location>
</feature>
<evidence type="ECO:0000256" key="3">
    <source>
        <dbReference type="ARBA" id="ARBA00022723"/>
    </source>
</evidence>
<evidence type="ECO:0000259" key="8">
    <source>
        <dbReference type="Pfam" id="PF00330"/>
    </source>
</evidence>
<accession>A0ABP7LKJ8</accession>
<gene>
    <name evidence="10" type="primary">acnA_2</name>
    <name evidence="10" type="ORF">GCM10022207_84810</name>
</gene>
<evidence type="ECO:0000256" key="2">
    <source>
        <dbReference type="ARBA" id="ARBA00007185"/>
    </source>
</evidence>
<comment type="function">
    <text evidence="6">Catalyzes the isomerization of citrate to isocitrate via cis-aconitate.</text>
</comment>
<keyword evidence="3" id="KW-0479">Metal-binding</keyword>
<dbReference type="PANTHER" id="PTHR11670">
    <property type="entry name" value="ACONITASE/IRON-RESPONSIVE ELEMENT FAMILY MEMBER"/>
    <property type="match status" value="1"/>
</dbReference>
<dbReference type="InterPro" id="IPR000573">
    <property type="entry name" value="AconitaseA/IPMdHydase_ssu_swvl"/>
</dbReference>
<dbReference type="NCBIfam" id="TIGR01341">
    <property type="entry name" value="aconitase_1"/>
    <property type="match status" value="1"/>
</dbReference>
<comment type="catalytic activity">
    <reaction evidence="6">
        <text>citrate = D-threo-isocitrate</text>
        <dbReference type="Rhea" id="RHEA:10336"/>
        <dbReference type="ChEBI" id="CHEBI:15562"/>
        <dbReference type="ChEBI" id="CHEBI:16947"/>
        <dbReference type="EC" id="4.2.1.3"/>
    </reaction>
</comment>
<evidence type="ECO:0000256" key="4">
    <source>
        <dbReference type="ARBA" id="ARBA00023004"/>
    </source>
</evidence>
<evidence type="ECO:0000313" key="10">
    <source>
        <dbReference type="EMBL" id="GAA3902754.1"/>
    </source>
</evidence>
<dbReference type="SUPFAM" id="SSF52016">
    <property type="entry name" value="LeuD/IlvD-like"/>
    <property type="match status" value="1"/>
</dbReference>